<dbReference type="SUPFAM" id="SSF52047">
    <property type="entry name" value="RNI-like"/>
    <property type="match status" value="1"/>
</dbReference>
<feature type="region of interest" description="Disordered" evidence="1">
    <location>
        <begin position="1"/>
        <end position="46"/>
    </location>
</feature>
<dbReference type="Gene3D" id="3.80.10.10">
    <property type="entry name" value="Ribonuclease Inhibitor"/>
    <property type="match status" value="1"/>
</dbReference>
<proteinExistence type="predicted"/>
<dbReference type="InterPro" id="IPR032675">
    <property type="entry name" value="LRR_dom_sf"/>
</dbReference>
<keyword evidence="3" id="KW-1185">Reference proteome</keyword>
<dbReference type="EMBL" id="NESQ01000004">
    <property type="protein sequence ID" value="PUU84024.1"/>
    <property type="molecule type" value="Genomic_DNA"/>
</dbReference>
<organism evidence="2 3">
    <name type="scientific">Tuber borchii</name>
    <name type="common">White truffle</name>
    <dbReference type="NCBI Taxonomy" id="42251"/>
    <lineage>
        <taxon>Eukaryota</taxon>
        <taxon>Fungi</taxon>
        <taxon>Dikarya</taxon>
        <taxon>Ascomycota</taxon>
        <taxon>Pezizomycotina</taxon>
        <taxon>Pezizomycetes</taxon>
        <taxon>Pezizales</taxon>
        <taxon>Tuberaceae</taxon>
        <taxon>Tuber</taxon>
    </lineage>
</organism>
<accession>A0A2T7A8G9</accession>
<comment type="caution">
    <text evidence="2">The sequence shown here is derived from an EMBL/GenBank/DDBJ whole genome shotgun (WGS) entry which is preliminary data.</text>
</comment>
<feature type="region of interest" description="Disordered" evidence="1">
    <location>
        <begin position="249"/>
        <end position="269"/>
    </location>
</feature>
<protein>
    <submittedName>
        <fullName evidence="2">Uncharacterized protein</fullName>
    </submittedName>
</protein>
<dbReference type="Proteomes" id="UP000244722">
    <property type="component" value="Unassembled WGS sequence"/>
</dbReference>
<evidence type="ECO:0000256" key="1">
    <source>
        <dbReference type="SAM" id="MobiDB-lite"/>
    </source>
</evidence>
<evidence type="ECO:0000313" key="3">
    <source>
        <dbReference type="Proteomes" id="UP000244722"/>
    </source>
</evidence>
<sequence>MTKKHKPKFPKPTPDPHSSYFKKPTAEASSTAGAGGGGDTSVNSILAKLRSEAPRITKPPLATPSVPPILQEILENAAPPPPPPCGEPRMRGGRIPGPPPPASWLQLQPEMQGDQELIEDTEQQKRVRGGGVLVCGVQHPLSYLPGMTPVDDRRLLHYALKAMALRWEEHVLYDQHWLQYLPPNVKTLLLSYIAAYTPTGVTLTGLKVLFTSLDEDITTLELSRSLNTELTLPQLTRFLRPNKRSQAEVSASWEDEMDDDNSNNKEDTDKKKYTTLFPNLTHLSLAHPDSSSIPFSQLLTLTASVPPTITHLSLAGWTEREPGGMRRLARNLLGLKWLDVSNCHWVLYEQLKEVEWCGPWRNVETVVARQQGDVPAAKKAARDAKVRELKKAIRELRNKRGGKWCDVIFDEDRDMENVVL</sequence>
<reference evidence="2 3" key="1">
    <citation type="submission" date="2017-04" db="EMBL/GenBank/DDBJ databases">
        <title>Draft genome sequence of Tuber borchii Vittad., a whitish edible truffle.</title>
        <authorList>
            <consortium name="DOE Joint Genome Institute"/>
            <person name="Murat C."/>
            <person name="Kuo A."/>
            <person name="Barry K.W."/>
            <person name="Clum A."/>
            <person name="Dockter R.B."/>
            <person name="Fauchery L."/>
            <person name="Iotti M."/>
            <person name="Kohler A."/>
            <person name="Labutti K."/>
            <person name="Lindquist E.A."/>
            <person name="Lipzen A."/>
            <person name="Ohm R.A."/>
            <person name="Wang M."/>
            <person name="Grigoriev I.V."/>
            <person name="Zambonelli A."/>
            <person name="Martin F.M."/>
        </authorList>
    </citation>
    <scope>NUCLEOTIDE SEQUENCE [LARGE SCALE GENOMIC DNA]</scope>
    <source>
        <strain evidence="2 3">Tbo3840</strain>
    </source>
</reference>
<evidence type="ECO:0000313" key="2">
    <source>
        <dbReference type="EMBL" id="PUU84024.1"/>
    </source>
</evidence>
<dbReference type="OrthoDB" id="193467at2759"/>
<feature type="region of interest" description="Disordered" evidence="1">
    <location>
        <begin position="77"/>
        <end position="99"/>
    </location>
</feature>
<name>A0A2T7A8G9_TUBBO</name>
<dbReference type="STRING" id="42251.A0A2T7A8G9"/>
<gene>
    <name evidence="2" type="ORF">B9Z19DRAFT_1070832</name>
</gene>
<dbReference type="AlphaFoldDB" id="A0A2T7A8G9"/>